<dbReference type="InterPro" id="IPR004358">
    <property type="entry name" value="Sig_transdc_His_kin-like_C"/>
</dbReference>
<keyword evidence="15" id="KW-1185">Reference proteome</keyword>
<evidence type="ECO:0000259" key="13">
    <source>
        <dbReference type="PROSITE" id="PS50885"/>
    </source>
</evidence>
<dbReference type="Pfam" id="PF00672">
    <property type="entry name" value="HAMP"/>
    <property type="match status" value="1"/>
</dbReference>
<evidence type="ECO:0000256" key="2">
    <source>
        <dbReference type="ARBA" id="ARBA00004236"/>
    </source>
</evidence>
<evidence type="ECO:0000313" key="14">
    <source>
        <dbReference type="EMBL" id="GAA5195009.1"/>
    </source>
</evidence>
<dbReference type="SMART" id="SM00387">
    <property type="entry name" value="HATPase_c"/>
    <property type="match status" value="1"/>
</dbReference>
<evidence type="ECO:0000256" key="3">
    <source>
        <dbReference type="ARBA" id="ARBA00012438"/>
    </source>
</evidence>
<dbReference type="GO" id="GO:0016301">
    <property type="term" value="F:kinase activity"/>
    <property type="evidence" value="ECO:0007669"/>
    <property type="project" value="UniProtKB-KW"/>
</dbReference>
<dbReference type="CDD" id="cd06225">
    <property type="entry name" value="HAMP"/>
    <property type="match status" value="1"/>
</dbReference>
<comment type="subcellular location">
    <subcellularLocation>
        <location evidence="2">Cell membrane</location>
    </subcellularLocation>
</comment>
<dbReference type="PANTHER" id="PTHR45436">
    <property type="entry name" value="SENSOR HISTIDINE KINASE YKOH"/>
    <property type="match status" value="1"/>
</dbReference>
<feature type="domain" description="Histidine kinase" evidence="12">
    <location>
        <begin position="271"/>
        <end position="494"/>
    </location>
</feature>
<organism evidence="14 15">
    <name type="scientific">Rugosimonospora acidiphila</name>
    <dbReference type="NCBI Taxonomy" id="556531"/>
    <lineage>
        <taxon>Bacteria</taxon>
        <taxon>Bacillati</taxon>
        <taxon>Actinomycetota</taxon>
        <taxon>Actinomycetes</taxon>
        <taxon>Micromonosporales</taxon>
        <taxon>Micromonosporaceae</taxon>
        <taxon>Rugosimonospora</taxon>
    </lineage>
</organism>
<sequence length="506" mass="53964">MALVTAALVVIGFSSVFALRAYLVGRLDSDVRTVAQDSNALSIENYEHPGTQSAVALPSQFFAELVGPTGLFQPIYDTSQYQATDLPMVPRNTTQAAAKLDSVFTVPSMSGQGRWRVLVTPLVSQPGHYLMVAADMTDVDNTLSRLVVAELLIGAGTLILLAVAGTAMVQASLRPLRSIEHTAAAIAGGDLTQRIPEFEPGEQEPRTEVGHLARALNTMLGQVEVAFTAQTASEAAARSAESAARGAAEAARLSETRARRSEERMRQFVADASHELRTPLTTIRGFAELYRQGAARAPEATEGLIGRIEGEASRMGLLVEDLLLLARLDMERPLVPARLELRVIANDAVTAARAVAPDREITLEIPEGTGPIMVNGDESRLRQVVGNLMTNARVHTPAGTPISLRLRPEENQAVIEVADAGPGLSPEQGEHVFERFYRADTARTRNDGGNGATSGTGLGLAIVAALVVAHRGSVEVDSRPGEGATFRVRLPLAPPGVDPEEDWSEE</sequence>
<comment type="caution">
    <text evidence="14">The sequence shown here is derived from an EMBL/GenBank/DDBJ whole genome shotgun (WGS) entry which is preliminary data.</text>
</comment>
<dbReference type="PROSITE" id="PS50885">
    <property type="entry name" value="HAMP"/>
    <property type="match status" value="1"/>
</dbReference>
<dbReference type="SUPFAM" id="SSF158472">
    <property type="entry name" value="HAMP domain-like"/>
    <property type="match status" value="1"/>
</dbReference>
<reference evidence="15" key="1">
    <citation type="journal article" date="2019" name="Int. J. Syst. Evol. Microbiol.">
        <title>The Global Catalogue of Microorganisms (GCM) 10K type strain sequencing project: providing services to taxonomists for standard genome sequencing and annotation.</title>
        <authorList>
            <consortium name="The Broad Institute Genomics Platform"/>
            <consortium name="The Broad Institute Genome Sequencing Center for Infectious Disease"/>
            <person name="Wu L."/>
            <person name="Ma J."/>
        </authorList>
    </citation>
    <scope>NUCLEOTIDE SEQUENCE [LARGE SCALE GENOMIC DNA]</scope>
    <source>
        <strain evidence="15">JCM 18304</strain>
    </source>
</reference>
<comment type="catalytic activity">
    <reaction evidence="1">
        <text>ATP + protein L-histidine = ADP + protein N-phospho-L-histidine.</text>
        <dbReference type="EC" id="2.7.13.3"/>
    </reaction>
</comment>
<dbReference type="CDD" id="cd00075">
    <property type="entry name" value="HATPase"/>
    <property type="match status" value="1"/>
</dbReference>
<dbReference type="SMART" id="SM00304">
    <property type="entry name" value="HAMP"/>
    <property type="match status" value="1"/>
</dbReference>
<evidence type="ECO:0000256" key="10">
    <source>
        <dbReference type="ARBA" id="ARBA00023136"/>
    </source>
</evidence>
<name>A0ABP9SES9_9ACTN</name>
<dbReference type="PROSITE" id="PS50109">
    <property type="entry name" value="HIS_KIN"/>
    <property type="match status" value="1"/>
</dbReference>
<protein>
    <recommendedName>
        <fullName evidence="3">histidine kinase</fullName>
        <ecNumber evidence="3">2.7.13.3</ecNumber>
    </recommendedName>
</protein>
<keyword evidence="7 14" id="KW-0418">Kinase</keyword>
<dbReference type="Pfam" id="PF02518">
    <property type="entry name" value="HATPase_c"/>
    <property type="match status" value="1"/>
</dbReference>
<dbReference type="InterPro" id="IPR050428">
    <property type="entry name" value="TCS_sensor_his_kinase"/>
</dbReference>
<dbReference type="InterPro" id="IPR036097">
    <property type="entry name" value="HisK_dim/P_sf"/>
</dbReference>
<evidence type="ECO:0000256" key="9">
    <source>
        <dbReference type="ARBA" id="ARBA00023012"/>
    </source>
</evidence>
<evidence type="ECO:0000313" key="15">
    <source>
        <dbReference type="Proteomes" id="UP001501570"/>
    </source>
</evidence>
<dbReference type="Proteomes" id="UP001501570">
    <property type="component" value="Unassembled WGS sequence"/>
</dbReference>
<dbReference type="InterPro" id="IPR003660">
    <property type="entry name" value="HAMP_dom"/>
</dbReference>
<evidence type="ECO:0000256" key="6">
    <source>
        <dbReference type="ARBA" id="ARBA00022692"/>
    </source>
</evidence>
<dbReference type="InterPro" id="IPR003594">
    <property type="entry name" value="HATPase_dom"/>
</dbReference>
<evidence type="ECO:0000256" key="1">
    <source>
        <dbReference type="ARBA" id="ARBA00000085"/>
    </source>
</evidence>
<dbReference type="InterPro" id="IPR003661">
    <property type="entry name" value="HisK_dim/P_dom"/>
</dbReference>
<dbReference type="EC" id="2.7.13.3" evidence="3"/>
<keyword evidence="8 11" id="KW-1133">Transmembrane helix</keyword>
<evidence type="ECO:0000259" key="12">
    <source>
        <dbReference type="PROSITE" id="PS50109"/>
    </source>
</evidence>
<evidence type="ECO:0000256" key="4">
    <source>
        <dbReference type="ARBA" id="ARBA00022553"/>
    </source>
</evidence>
<dbReference type="CDD" id="cd00082">
    <property type="entry name" value="HisKA"/>
    <property type="match status" value="1"/>
</dbReference>
<accession>A0ABP9SES9</accession>
<dbReference type="SMART" id="SM00388">
    <property type="entry name" value="HisKA"/>
    <property type="match status" value="1"/>
</dbReference>
<keyword evidence="10 11" id="KW-0472">Membrane</keyword>
<dbReference type="InterPro" id="IPR036890">
    <property type="entry name" value="HATPase_C_sf"/>
</dbReference>
<dbReference type="InterPro" id="IPR005467">
    <property type="entry name" value="His_kinase_dom"/>
</dbReference>
<dbReference type="Gene3D" id="3.30.565.10">
    <property type="entry name" value="Histidine kinase-like ATPase, C-terminal domain"/>
    <property type="match status" value="1"/>
</dbReference>
<gene>
    <name evidence="14" type="primary">phoR_2</name>
    <name evidence="14" type="ORF">GCM10023322_60730</name>
</gene>
<dbReference type="PRINTS" id="PR00344">
    <property type="entry name" value="BCTRLSENSOR"/>
</dbReference>
<evidence type="ECO:0000256" key="8">
    <source>
        <dbReference type="ARBA" id="ARBA00022989"/>
    </source>
</evidence>
<keyword evidence="6 11" id="KW-0812">Transmembrane</keyword>
<feature type="transmembrane region" description="Helical" evidence="11">
    <location>
        <begin position="146"/>
        <end position="169"/>
    </location>
</feature>
<evidence type="ECO:0000256" key="5">
    <source>
        <dbReference type="ARBA" id="ARBA00022679"/>
    </source>
</evidence>
<dbReference type="Gene3D" id="1.10.287.130">
    <property type="match status" value="1"/>
</dbReference>
<dbReference type="EMBL" id="BAABJQ010000023">
    <property type="protein sequence ID" value="GAA5195009.1"/>
    <property type="molecule type" value="Genomic_DNA"/>
</dbReference>
<dbReference type="SUPFAM" id="SSF47384">
    <property type="entry name" value="Homodimeric domain of signal transducing histidine kinase"/>
    <property type="match status" value="1"/>
</dbReference>
<keyword evidence="5" id="KW-0808">Transferase</keyword>
<evidence type="ECO:0000256" key="7">
    <source>
        <dbReference type="ARBA" id="ARBA00022777"/>
    </source>
</evidence>
<proteinExistence type="predicted"/>
<evidence type="ECO:0000256" key="11">
    <source>
        <dbReference type="SAM" id="Phobius"/>
    </source>
</evidence>
<feature type="domain" description="HAMP" evidence="13">
    <location>
        <begin position="170"/>
        <end position="228"/>
    </location>
</feature>
<dbReference type="Pfam" id="PF00512">
    <property type="entry name" value="HisKA"/>
    <property type="match status" value="1"/>
</dbReference>
<dbReference type="SUPFAM" id="SSF55874">
    <property type="entry name" value="ATPase domain of HSP90 chaperone/DNA topoisomerase II/histidine kinase"/>
    <property type="match status" value="1"/>
</dbReference>
<keyword evidence="9" id="KW-0902">Two-component regulatory system</keyword>
<dbReference type="PANTHER" id="PTHR45436:SF5">
    <property type="entry name" value="SENSOR HISTIDINE KINASE TRCS"/>
    <property type="match status" value="1"/>
</dbReference>
<dbReference type="Gene3D" id="6.10.340.10">
    <property type="match status" value="1"/>
</dbReference>
<keyword evidence="4" id="KW-0597">Phosphoprotein</keyword>